<comment type="similarity">
    <text evidence="5">Belongs to the archaeal Rpo3/eukaryotic RPB3 RNA polymerase subunit family.</text>
</comment>
<keyword evidence="9" id="KW-1185">Reference proteome</keyword>
<dbReference type="PANTHER" id="PTHR11800">
    <property type="entry name" value="DNA-DIRECTED RNA POLYMERASE"/>
    <property type="match status" value="1"/>
</dbReference>
<dbReference type="InterPro" id="IPR036603">
    <property type="entry name" value="RBP11-like"/>
</dbReference>
<gene>
    <name evidence="8" type="primary">polr2c</name>
</gene>
<reference evidence="8" key="3">
    <citation type="submission" date="2025-09" db="UniProtKB">
        <authorList>
            <consortium name="Ensembl"/>
        </authorList>
    </citation>
    <scope>IDENTIFICATION</scope>
</reference>
<dbReference type="AlphaFoldDB" id="A0A674MPK1"/>
<dbReference type="GO" id="GO:0006366">
    <property type="term" value="P:transcription by RNA polymerase II"/>
    <property type="evidence" value="ECO:0007669"/>
    <property type="project" value="TreeGrafter"/>
</dbReference>
<dbReference type="InterPro" id="IPR011262">
    <property type="entry name" value="DNA-dir_RNA_pol_insert"/>
</dbReference>
<dbReference type="GO" id="GO:0003899">
    <property type="term" value="F:DNA-directed RNA polymerase activity"/>
    <property type="evidence" value="ECO:0007669"/>
    <property type="project" value="InterPro"/>
</dbReference>
<dbReference type="SUPFAM" id="SSF55257">
    <property type="entry name" value="RBP11-like subunits of RNA polymerase"/>
    <property type="match status" value="1"/>
</dbReference>
<evidence type="ECO:0000256" key="3">
    <source>
        <dbReference type="ARBA" id="ARBA00023163"/>
    </source>
</evidence>
<evidence type="ECO:0000313" key="8">
    <source>
        <dbReference type="Ensembl" id="ENSTRUP00000063402.1"/>
    </source>
</evidence>
<dbReference type="InterPro" id="IPR022842">
    <property type="entry name" value="RNAP_Rpo3/Rpb3/RPAC1"/>
</dbReference>
<evidence type="ECO:0000256" key="2">
    <source>
        <dbReference type="ARBA" id="ARBA00022478"/>
    </source>
</evidence>
<keyword evidence="3" id="KW-0804">Transcription</keyword>
<proteinExistence type="inferred from homology"/>
<dbReference type="Ensembl" id="ENSTRUT00000064968.1">
    <property type="protein sequence ID" value="ENSTRUP00000063402.1"/>
    <property type="gene ID" value="ENSTRUG00000004676.3"/>
</dbReference>
<dbReference type="InterPro" id="IPR036643">
    <property type="entry name" value="RNApol_insert_sf"/>
</dbReference>
<keyword evidence="2" id="KW-0240">DNA-directed RNA polymerase</keyword>
<dbReference type="Gene3D" id="2.170.120.12">
    <property type="entry name" value="DNA-directed RNA polymerase, insert domain"/>
    <property type="match status" value="1"/>
</dbReference>
<protein>
    <recommendedName>
        <fullName evidence="6">DNA-directed RNA polymerase II subunit RPB3</fullName>
    </recommendedName>
</protein>
<evidence type="ECO:0000256" key="5">
    <source>
        <dbReference type="ARBA" id="ARBA00025804"/>
    </source>
</evidence>
<dbReference type="FunCoup" id="A0A674MPK1">
    <property type="interactions" value="1682"/>
</dbReference>
<evidence type="ECO:0000256" key="6">
    <source>
        <dbReference type="ARBA" id="ARBA00072506"/>
    </source>
</evidence>
<evidence type="ECO:0000313" key="9">
    <source>
        <dbReference type="Proteomes" id="UP000005226"/>
    </source>
</evidence>
<organism evidence="8 9">
    <name type="scientific">Takifugu rubripes</name>
    <name type="common">Japanese pufferfish</name>
    <name type="synonym">Fugu rubripes</name>
    <dbReference type="NCBI Taxonomy" id="31033"/>
    <lineage>
        <taxon>Eukaryota</taxon>
        <taxon>Metazoa</taxon>
        <taxon>Chordata</taxon>
        <taxon>Craniata</taxon>
        <taxon>Vertebrata</taxon>
        <taxon>Euteleostomi</taxon>
        <taxon>Actinopterygii</taxon>
        <taxon>Neopterygii</taxon>
        <taxon>Teleostei</taxon>
        <taxon>Neoteleostei</taxon>
        <taxon>Acanthomorphata</taxon>
        <taxon>Eupercaria</taxon>
        <taxon>Tetraodontiformes</taxon>
        <taxon>Tetradontoidea</taxon>
        <taxon>Tetraodontidae</taxon>
        <taxon>Takifugu</taxon>
    </lineage>
</organism>
<dbReference type="PANTHER" id="PTHR11800:SF2">
    <property type="entry name" value="DNA-DIRECTED RNA POLYMERASE II SUBUNIT RPB3"/>
    <property type="match status" value="1"/>
</dbReference>
<evidence type="ECO:0000256" key="1">
    <source>
        <dbReference type="ARBA" id="ARBA00004123"/>
    </source>
</evidence>
<dbReference type="InterPro" id="IPR011263">
    <property type="entry name" value="DNA-dir_RNA_pol_RpoA/D/Rpb3"/>
</dbReference>
<dbReference type="GO" id="GO:0046983">
    <property type="term" value="F:protein dimerization activity"/>
    <property type="evidence" value="ECO:0007669"/>
    <property type="project" value="InterPro"/>
</dbReference>
<name>A0A674MPK1_TAKRU</name>
<accession>A0A674MPK1</accession>
<dbReference type="Proteomes" id="UP000005226">
    <property type="component" value="Chromosome 9"/>
</dbReference>
<dbReference type="GO" id="GO:0005665">
    <property type="term" value="C:RNA polymerase II, core complex"/>
    <property type="evidence" value="ECO:0007669"/>
    <property type="project" value="TreeGrafter"/>
</dbReference>
<evidence type="ECO:0000256" key="4">
    <source>
        <dbReference type="ARBA" id="ARBA00023242"/>
    </source>
</evidence>
<reference evidence="8" key="2">
    <citation type="submission" date="2025-08" db="UniProtKB">
        <authorList>
            <consortium name="Ensembl"/>
        </authorList>
    </citation>
    <scope>IDENTIFICATION</scope>
</reference>
<dbReference type="NCBIfam" id="NF001988">
    <property type="entry name" value="PRK00783.1"/>
    <property type="match status" value="1"/>
</dbReference>
<dbReference type="Gene3D" id="3.30.1360.10">
    <property type="entry name" value="RNA polymerase, RBP11-like subunit"/>
    <property type="match status" value="1"/>
</dbReference>
<feature type="domain" description="DNA-directed RNA polymerase RpoA/D/Rpb3-type" evidence="7">
    <location>
        <begin position="18"/>
        <end position="235"/>
    </location>
</feature>
<dbReference type="GeneTree" id="ENSGT00950000183100"/>
<dbReference type="SUPFAM" id="SSF56553">
    <property type="entry name" value="Insert subdomain of RNA polymerase alpha subunit"/>
    <property type="match status" value="1"/>
</dbReference>
<reference evidence="8 9" key="1">
    <citation type="journal article" date="2011" name="Genome Biol. Evol.">
        <title>Integration of the genetic map and genome assembly of fugu facilitates insights into distinct features of genome evolution in teleosts and mammals.</title>
        <authorList>
            <person name="Kai W."/>
            <person name="Kikuchi K."/>
            <person name="Tohari S."/>
            <person name="Chew A.K."/>
            <person name="Tay A."/>
            <person name="Fujiwara A."/>
            <person name="Hosoya S."/>
            <person name="Suetake H."/>
            <person name="Naruse K."/>
            <person name="Brenner S."/>
            <person name="Suzuki Y."/>
            <person name="Venkatesh B."/>
        </authorList>
    </citation>
    <scope>NUCLEOTIDE SEQUENCE [LARGE SCALE GENOMIC DNA]</scope>
</reference>
<sequence length="315" mass="36163">MPYANQPTVKITELTDENVKFVIENTDLAVANSIRRVFMSEVPTIAIDWIQIDANSSVLHDEFVAHRVGLIPLTSDDIVDKLQYSRDCTCDDFCSECSVELTLDVRCTEDQTRHVTSRDLLSNNPRVIPVTSRSRDNDPNDYVEQDDILVVKLRKGQELRLRAYAKKGFGKEHAKWNPTAGVSFEYDPDNALRHTVYPRPEEWYVCIAILLTVMKSRVQSSSNNLNISCSLLLSVNNQPIDKWQKKRHINMHHVVFLTELSLWTTGQRANTQRLKRMRFRPPSTPTESRKSKKLNHVIRSAHACGEFVRRKASVT</sequence>
<dbReference type="InterPro" id="IPR050518">
    <property type="entry name" value="Rpo3/RPB3_RNA_Pol_subunit"/>
</dbReference>
<keyword evidence="4" id="KW-0539">Nucleus</keyword>
<dbReference type="InParanoid" id="A0A674MPK1"/>
<comment type="subcellular location">
    <subcellularLocation>
        <location evidence="1">Nucleus</location>
    </subcellularLocation>
</comment>
<dbReference type="CDD" id="cd07031">
    <property type="entry name" value="RNAP_II_RPB3"/>
    <property type="match status" value="1"/>
</dbReference>
<dbReference type="HAMAP" id="MF_00320">
    <property type="entry name" value="RNApol_arch_Rpo3"/>
    <property type="match status" value="1"/>
</dbReference>
<dbReference type="SMART" id="SM00662">
    <property type="entry name" value="RPOLD"/>
    <property type="match status" value="1"/>
</dbReference>
<evidence type="ECO:0000259" key="7">
    <source>
        <dbReference type="SMART" id="SM00662"/>
    </source>
</evidence>
<dbReference type="FunFam" id="2.170.120.12:FF:000002">
    <property type="entry name" value="DNA-directed RNA polymerase II subunit RPB3"/>
    <property type="match status" value="1"/>
</dbReference>
<dbReference type="Pfam" id="PF01000">
    <property type="entry name" value="RNA_pol_A_bac"/>
    <property type="match status" value="1"/>
</dbReference>